<reference evidence="2 3" key="1">
    <citation type="journal article" date="2018" name="BMC Genomics">
        <title>Genomic comparison of Trypanosoma conorhini and Trypanosoma rangeli to Trypanosoma cruzi strains of high and low virulence.</title>
        <authorList>
            <person name="Bradwell K.R."/>
            <person name="Koparde V.N."/>
            <person name="Matveyev A.V."/>
            <person name="Serrano M.G."/>
            <person name="Alves J.M."/>
            <person name="Parikh H."/>
            <person name="Huang B."/>
            <person name="Lee V."/>
            <person name="Espinosa-Alvarez O."/>
            <person name="Ortiz P.A."/>
            <person name="Costa-Martins A.G."/>
            <person name="Teixeira M.M."/>
            <person name="Buck G.A."/>
        </authorList>
    </citation>
    <scope>NUCLEOTIDE SEQUENCE [LARGE SCALE GENOMIC DNA]</scope>
    <source>
        <strain evidence="2 3">025E</strain>
    </source>
</reference>
<organism evidence="2 3">
    <name type="scientific">Trypanosoma conorhini</name>
    <dbReference type="NCBI Taxonomy" id="83891"/>
    <lineage>
        <taxon>Eukaryota</taxon>
        <taxon>Discoba</taxon>
        <taxon>Euglenozoa</taxon>
        <taxon>Kinetoplastea</taxon>
        <taxon>Metakinetoplastina</taxon>
        <taxon>Trypanosomatida</taxon>
        <taxon>Trypanosomatidae</taxon>
        <taxon>Trypanosoma</taxon>
    </lineage>
</organism>
<evidence type="ECO:0000256" key="1">
    <source>
        <dbReference type="SAM" id="MobiDB-lite"/>
    </source>
</evidence>
<dbReference type="RefSeq" id="XP_029230555.1">
    <property type="nucleotide sequence ID" value="XM_029369407.1"/>
</dbReference>
<evidence type="ECO:0000313" key="3">
    <source>
        <dbReference type="Proteomes" id="UP000284403"/>
    </source>
</evidence>
<dbReference type="Proteomes" id="UP000284403">
    <property type="component" value="Unassembled WGS sequence"/>
</dbReference>
<proteinExistence type="predicted"/>
<evidence type="ECO:0000313" key="2">
    <source>
        <dbReference type="EMBL" id="RNF24869.1"/>
    </source>
</evidence>
<dbReference type="EMBL" id="MKKU01000094">
    <property type="protein sequence ID" value="RNF24869.1"/>
    <property type="molecule type" value="Genomic_DNA"/>
</dbReference>
<keyword evidence="3" id="KW-1185">Reference proteome</keyword>
<name>A0A422Q4H7_9TRYP</name>
<dbReference type="GeneID" id="40316093"/>
<feature type="region of interest" description="Disordered" evidence="1">
    <location>
        <begin position="259"/>
        <end position="278"/>
    </location>
</feature>
<comment type="caution">
    <text evidence="2">The sequence shown here is derived from an EMBL/GenBank/DDBJ whole genome shotgun (WGS) entry which is preliminary data.</text>
</comment>
<accession>A0A422Q4H7</accession>
<dbReference type="AlphaFoldDB" id="A0A422Q4H7"/>
<protein>
    <submittedName>
        <fullName evidence="2">Uncharacterized protein</fullName>
    </submittedName>
</protein>
<dbReference type="OrthoDB" id="242780at2759"/>
<gene>
    <name evidence="2" type="ORF">Tco025E_02482</name>
</gene>
<sequence length="371" mass="40254">MEAVCDGVPCRVEVRGRAISCVPLPGAGGEARVFTRSEVTQLLRSRRDAAAAKVVVADAAPLLLRFADPRDRERFIGRLQEMEEAGGADARWVASSICEAAVDLGLLDAAALEALVREEFPRGVAVAFDAVGSLVDPRTFRLCPITDQLESDIFRQVPILAKIFARRVTDAATRQRFWEAVVQKYFCFSRTFLEEEVRELEAAAADRAETSPAGGDESLAGINATSGRALPKVKASVAHALGPADAAAPTAVGPPPLARLFCGRPPPPPRRGWGHRQCEVQPPCASQAVARPAPVSRVLPKESTNRETLELLRRFWRRDTSQKRALRSKLNSAKLTGGGVLQRQCVLQARAFLRQLGPGERGEEPEPGEEE</sequence>